<dbReference type="EMBL" id="CP066744">
    <property type="protein sequence ID" value="QQK08647.1"/>
    <property type="molecule type" value="Genomic_DNA"/>
</dbReference>
<name>A0AC61MSR4_9FIRM</name>
<evidence type="ECO:0000313" key="2">
    <source>
        <dbReference type="Proteomes" id="UP000595814"/>
    </source>
</evidence>
<keyword evidence="2" id="KW-1185">Reference proteome</keyword>
<protein>
    <submittedName>
        <fullName evidence="1">FMN-binding protein</fullName>
    </submittedName>
</protein>
<evidence type="ECO:0000313" key="1">
    <source>
        <dbReference type="EMBL" id="QQK08647.1"/>
    </source>
</evidence>
<accession>A0AC61MSR4</accession>
<dbReference type="Proteomes" id="UP000595814">
    <property type="component" value="Chromosome"/>
</dbReference>
<reference evidence="1 2" key="1">
    <citation type="journal article" date="2022" name="Int. J. Syst. Evol. Microbiol.">
        <title>Miniphocaeibacter halophilus sp. nov., an ammonium-tolerant acetate-producing bacterium isolated from a biogas system.</title>
        <authorList>
            <person name="Schnurer A."/>
            <person name="Singh A."/>
            <person name="Bi S."/>
            <person name="Qiao W."/>
            <person name="Westerholm M."/>
        </authorList>
    </citation>
    <scope>NUCLEOTIDE SEQUENCE [LARGE SCALE GENOMIC DNA]</scope>
    <source>
        <strain evidence="1 2">AMB_01</strain>
    </source>
</reference>
<sequence>MAKKKSMIFPVVFMVLLAGILTFLLAVINEVSLPVIEFNQKIELQEKILSVFNILPEEATPQEIDSIFNENIKEEDYEGKKLYIQEENGENVAYAVPFDGPGLWGSIDGYLGIKSDLKTVTGIEFIKQEETPGLGGRISEPEYKEQFRNLDISDSSSGEIVINKPAPGGNIDAITGATQTSTFVTNMINEDIMNFINTRKEV</sequence>
<gene>
    <name evidence="1" type="ORF">JFY71_03650</name>
</gene>
<organism evidence="1 2">
    <name type="scientific">Miniphocaeibacter halophilus</name>
    <dbReference type="NCBI Taxonomy" id="2931922"/>
    <lineage>
        <taxon>Bacteria</taxon>
        <taxon>Bacillati</taxon>
        <taxon>Bacillota</taxon>
        <taxon>Tissierellia</taxon>
        <taxon>Tissierellales</taxon>
        <taxon>Peptoniphilaceae</taxon>
        <taxon>Miniphocaeibacter</taxon>
    </lineage>
</organism>
<proteinExistence type="predicted"/>